<dbReference type="PRINTS" id="PR00111">
    <property type="entry name" value="ABHYDROLASE"/>
</dbReference>
<evidence type="ECO:0000256" key="1">
    <source>
        <dbReference type="ARBA" id="ARBA00038097"/>
    </source>
</evidence>
<dbReference type="GO" id="GO:0005739">
    <property type="term" value="C:mitochondrion"/>
    <property type="evidence" value="ECO:0007669"/>
    <property type="project" value="TreeGrafter"/>
</dbReference>
<evidence type="ECO:0000259" key="3">
    <source>
        <dbReference type="Pfam" id="PF00561"/>
    </source>
</evidence>
<keyword evidence="2" id="KW-1133">Transmembrane helix</keyword>
<dbReference type="EMBL" id="JAUCMV010000001">
    <property type="protein sequence ID" value="KAK0428184.1"/>
    <property type="molecule type" value="Genomic_DNA"/>
</dbReference>
<dbReference type="PANTHER" id="PTHR42886:SF29">
    <property type="entry name" value="PUMMELIG, ISOFORM A"/>
    <property type="match status" value="1"/>
</dbReference>
<keyword evidence="2" id="KW-0472">Membrane</keyword>
<evidence type="ECO:0000313" key="4">
    <source>
        <dbReference type="EMBL" id="KAK0428184.1"/>
    </source>
</evidence>
<dbReference type="InterPro" id="IPR029058">
    <property type="entry name" value="AB_hydrolase_fold"/>
</dbReference>
<feature type="transmembrane region" description="Helical" evidence="2">
    <location>
        <begin position="31"/>
        <end position="54"/>
    </location>
</feature>
<dbReference type="PANTHER" id="PTHR42886">
    <property type="entry name" value="RE40534P-RELATED"/>
    <property type="match status" value="1"/>
</dbReference>
<reference evidence="4" key="1">
    <citation type="submission" date="2023-06" db="EMBL/GenBank/DDBJ databases">
        <title>Genomic analysis of the entomopathogenic nematode Steinernema hermaphroditum.</title>
        <authorList>
            <person name="Schwarz E.M."/>
            <person name="Heppert J.K."/>
            <person name="Baniya A."/>
            <person name="Schwartz H.T."/>
            <person name="Tan C.-H."/>
            <person name="Antoshechkin I."/>
            <person name="Sternberg P.W."/>
            <person name="Goodrich-Blair H."/>
            <person name="Dillman A.R."/>
        </authorList>
    </citation>
    <scope>NUCLEOTIDE SEQUENCE</scope>
    <source>
        <strain evidence="4">PS9179</strain>
        <tissue evidence="4">Whole animal</tissue>
    </source>
</reference>
<accession>A0AA39IS49</accession>
<comment type="caution">
    <text evidence="4">The sequence shown here is derived from an EMBL/GenBank/DDBJ whole genome shotgun (WGS) entry which is preliminary data.</text>
</comment>
<organism evidence="4 5">
    <name type="scientific">Steinernema hermaphroditum</name>
    <dbReference type="NCBI Taxonomy" id="289476"/>
    <lineage>
        <taxon>Eukaryota</taxon>
        <taxon>Metazoa</taxon>
        <taxon>Ecdysozoa</taxon>
        <taxon>Nematoda</taxon>
        <taxon>Chromadorea</taxon>
        <taxon>Rhabditida</taxon>
        <taxon>Tylenchina</taxon>
        <taxon>Panagrolaimomorpha</taxon>
        <taxon>Strongyloidoidea</taxon>
        <taxon>Steinernematidae</taxon>
        <taxon>Steinernema</taxon>
    </lineage>
</organism>
<evidence type="ECO:0000256" key="2">
    <source>
        <dbReference type="SAM" id="Phobius"/>
    </source>
</evidence>
<dbReference type="GO" id="GO:0005811">
    <property type="term" value="C:lipid droplet"/>
    <property type="evidence" value="ECO:0007669"/>
    <property type="project" value="TreeGrafter"/>
</dbReference>
<comment type="similarity">
    <text evidence="1">Belongs to the peptidase S33 family. ABHD4/ABHD5 subfamily.</text>
</comment>
<proteinExistence type="inferred from homology"/>
<sequence>MSIEHLEYNHRHAPRLTCSSINNHSHHSSSLFASFFNLISWGILLYVEFLYYFVKIITFPFSYVFCRAFGFVGECLHLPRPTEEGIAQSEAALFSEAAKTVQFESFRTEVLKKKTFLYSIRADNPNSLEYRADKVPLVLLHEMGGGVGCWARNIKDFADHRPTYAVDILGFGRSGRYDTSPCATLTELDYVSALEDWRKAMGIDKMVLLGHQFGGFIASSYSLEHPSRVRHLVLVEPWGFQEEPHTDENLLQDFPVWMRGIGALTSLMLPLFFVRLLGPLGIAPGVFRMFNASHMKNFAPWKPKAFSYYFYECNAQDPSGERSFVTMSHFCWPRRPMIHRFGNVDFKLPVTLIFGSRSNFDRELPKELQDKRPESFTCVQEIWCGSRPHCEAPEEFNNDILVVCDRVDENKDILYFENPHENH</sequence>
<dbReference type="GO" id="GO:0052689">
    <property type="term" value="F:carboxylic ester hydrolase activity"/>
    <property type="evidence" value="ECO:0007669"/>
    <property type="project" value="TreeGrafter"/>
</dbReference>
<name>A0AA39IS49_9BILA</name>
<dbReference type="Pfam" id="PF00561">
    <property type="entry name" value="Abhydrolase_1"/>
    <property type="match status" value="1"/>
</dbReference>
<keyword evidence="5" id="KW-1185">Reference proteome</keyword>
<dbReference type="GO" id="GO:0042171">
    <property type="term" value="F:lysophosphatidic acid acyltransferase activity"/>
    <property type="evidence" value="ECO:0007669"/>
    <property type="project" value="TreeGrafter"/>
</dbReference>
<dbReference type="Gene3D" id="3.40.50.1820">
    <property type="entry name" value="alpha/beta hydrolase"/>
    <property type="match status" value="1"/>
</dbReference>
<feature type="transmembrane region" description="Helical" evidence="2">
    <location>
        <begin position="267"/>
        <end position="287"/>
    </location>
</feature>
<dbReference type="SUPFAM" id="SSF53474">
    <property type="entry name" value="alpha/beta-Hydrolases"/>
    <property type="match status" value="1"/>
</dbReference>
<dbReference type="InterPro" id="IPR000073">
    <property type="entry name" value="AB_hydrolase_1"/>
</dbReference>
<gene>
    <name evidence="4" type="ORF">QR680_010659</name>
</gene>
<feature type="domain" description="AB hydrolase-1" evidence="3">
    <location>
        <begin position="136"/>
        <end position="260"/>
    </location>
</feature>
<dbReference type="Proteomes" id="UP001175271">
    <property type="component" value="Unassembled WGS sequence"/>
</dbReference>
<keyword evidence="2" id="KW-0812">Transmembrane</keyword>
<dbReference type="GO" id="GO:0055088">
    <property type="term" value="P:lipid homeostasis"/>
    <property type="evidence" value="ECO:0007669"/>
    <property type="project" value="TreeGrafter"/>
</dbReference>
<dbReference type="AlphaFoldDB" id="A0AA39IS49"/>
<evidence type="ECO:0000313" key="5">
    <source>
        <dbReference type="Proteomes" id="UP001175271"/>
    </source>
</evidence>
<protein>
    <recommendedName>
        <fullName evidence="3">AB hydrolase-1 domain-containing protein</fullName>
    </recommendedName>
</protein>
<dbReference type="GO" id="GO:0006654">
    <property type="term" value="P:phosphatidic acid biosynthetic process"/>
    <property type="evidence" value="ECO:0007669"/>
    <property type="project" value="TreeGrafter"/>
</dbReference>